<dbReference type="EMBL" id="CAACVJ010000589">
    <property type="protein sequence ID" value="VEP17589.1"/>
    <property type="molecule type" value="Genomic_DNA"/>
</dbReference>
<dbReference type="PROSITE" id="PS51186">
    <property type="entry name" value="GNAT"/>
    <property type="match status" value="1"/>
</dbReference>
<gene>
    <name evidence="4" type="ORF">H1P_6290009</name>
</gene>
<keyword evidence="5" id="KW-1185">Reference proteome</keyword>
<keyword evidence="2" id="KW-0012">Acyltransferase</keyword>
<dbReference type="Pfam" id="PF00583">
    <property type="entry name" value="Acetyltransf_1"/>
    <property type="match status" value="1"/>
</dbReference>
<dbReference type="SUPFAM" id="SSF55729">
    <property type="entry name" value="Acyl-CoA N-acyltransferases (Nat)"/>
    <property type="match status" value="1"/>
</dbReference>
<dbReference type="Gene3D" id="3.40.630.30">
    <property type="match status" value="1"/>
</dbReference>
<keyword evidence="1 4" id="KW-0808">Transferase</keyword>
<dbReference type="InterPro" id="IPR050832">
    <property type="entry name" value="Bact_Acetyltransf"/>
</dbReference>
<protein>
    <submittedName>
        <fullName evidence="4">GCN5 family acetyltransferase</fullName>
    </submittedName>
</protein>
<dbReference type="AlphaFoldDB" id="A0A563W1K4"/>
<dbReference type="InterPro" id="IPR000182">
    <property type="entry name" value="GNAT_dom"/>
</dbReference>
<dbReference type="InterPro" id="IPR016181">
    <property type="entry name" value="Acyl_CoA_acyltransferase"/>
</dbReference>
<feature type="domain" description="N-acetyltransferase" evidence="3">
    <location>
        <begin position="1"/>
        <end position="109"/>
    </location>
</feature>
<evidence type="ECO:0000313" key="4">
    <source>
        <dbReference type="EMBL" id="VEP17589.1"/>
    </source>
</evidence>
<accession>A0A563W1K4</accession>
<sequence>MEITTNTVSAKGIKFSLVESDREIARAYLYLMHNDLHQEPFGLLEDVYVAEDNRGRGLGTQLVKQVIQEAREQGCYKLIATSRKSRSKVHQLYTRLGFQEHGLEFRIDF</sequence>
<dbReference type="PANTHER" id="PTHR43877:SF2">
    <property type="entry name" value="AMINOALKYLPHOSPHONATE N-ACETYLTRANSFERASE-RELATED"/>
    <property type="match status" value="1"/>
</dbReference>
<organism evidence="4 5">
    <name type="scientific">Hyella patelloides LEGE 07179</name>
    <dbReference type="NCBI Taxonomy" id="945734"/>
    <lineage>
        <taxon>Bacteria</taxon>
        <taxon>Bacillati</taxon>
        <taxon>Cyanobacteriota</taxon>
        <taxon>Cyanophyceae</taxon>
        <taxon>Pleurocapsales</taxon>
        <taxon>Hyellaceae</taxon>
        <taxon>Hyella</taxon>
    </lineage>
</organism>
<evidence type="ECO:0000256" key="1">
    <source>
        <dbReference type="ARBA" id="ARBA00022679"/>
    </source>
</evidence>
<dbReference type="GO" id="GO:0016747">
    <property type="term" value="F:acyltransferase activity, transferring groups other than amino-acyl groups"/>
    <property type="evidence" value="ECO:0007669"/>
    <property type="project" value="InterPro"/>
</dbReference>
<evidence type="ECO:0000259" key="3">
    <source>
        <dbReference type="PROSITE" id="PS51186"/>
    </source>
</evidence>
<evidence type="ECO:0000313" key="5">
    <source>
        <dbReference type="Proteomes" id="UP000320055"/>
    </source>
</evidence>
<proteinExistence type="predicted"/>
<evidence type="ECO:0000256" key="2">
    <source>
        <dbReference type="ARBA" id="ARBA00023315"/>
    </source>
</evidence>
<dbReference type="CDD" id="cd04301">
    <property type="entry name" value="NAT_SF"/>
    <property type="match status" value="1"/>
</dbReference>
<reference evidence="4 5" key="1">
    <citation type="submission" date="2019-01" db="EMBL/GenBank/DDBJ databases">
        <authorList>
            <person name="Brito A."/>
        </authorList>
    </citation>
    <scope>NUCLEOTIDE SEQUENCE [LARGE SCALE GENOMIC DNA]</scope>
    <source>
        <strain evidence="4">1</strain>
    </source>
</reference>
<dbReference type="Proteomes" id="UP000320055">
    <property type="component" value="Unassembled WGS sequence"/>
</dbReference>
<dbReference type="PANTHER" id="PTHR43877">
    <property type="entry name" value="AMINOALKYLPHOSPHONATE N-ACETYLTRANSFERASE-RELATED-RELATED"/>
    <property type="match status" value="1"/>
</dbReference>
<dbReference type="OrthoDB" id="9798006at2"/>
<name>A0A563W1K4_9CYAN</name>